<organism evidence="1 2">
    <name type="scientific">Effusibacillus dendaii</name>
    <dbReference type="NCBI Taxonomy" id="2743772"/>
    <lineage>
        <taxon>Bacteria</taxon>
        <taxon>Bacillati</taxon>
        <taxon>Bacillota</taxon>
        <taxon>Bacilli</taxon>
        <taxon>Bacillales</taxon>
        <taxon>Alicyclobacillaceae</taxon>
        <taxon>Effusibacillus</taxon>
    </lineage>
</organism>
<accession>A0A7I8DCY5</accession>
<keyword evidence="2" id="KW-1185">Reference proteome</keyword>
<dbReference type="Proteomes" id="UP000593802">
    <property type="component" value="Chromosome"/>
</dbReference>
<evidence type="ECO:0000313" key="2">
    <source>
        <dbReference type="Proteomes" id="UP000593802"/>
    </source>
</evidence>
<dbReference type="KEGG" id="eff:skT53_17940"/>
<name>A0A7I8DCY5_9BACL</name>
<dbReference type="AlphaFoldDB" id="A0A7I8DCY5"/>
<evidence type="ECO:0000313" key="1">
    <source>
        <dbReference type="EMBL" id="BCJ86809.1"/>
    </source>
</evidence>
<proteinExistence type="predicted"/>
<sequence>MTFLLSIEELNALHEELGVLEKRLKSQESITNEERLYYIRHFWEQMRNSKTMSDLELNQCYKKILDSIIWKREDNGPPSIEINFL</sequence>
<gene>
    <name evidence="1" type="ORF">skT53_17940</name>
</gene>
<dbReference type="EMBL" id="AP023366">
    <property type="protein sequence ID" value="BCJ86809.1"/>
    <property type="molecule type" value="Genomic_DNA"/>
</dbReference>
<reference evidence="1 2" key="1">
    <citation type="submission" date="2020-08" db="EMBL/GenBank/DDBJ databases">
        <title>Complete Genome Sequence of Effusibacillus dendaii Strain skT53, Isolated from Farmland soil.</title>
        <authorList>
            <person name="Konishi T."/>
            <person name="Kawasaki H."/>
        </authorList>
    </citation>
    <scope>NUCLEOTIDE SEQUENCE [LARGE SCALE GENOMIC DNA]</scope>
    <source>
        <strain evidence="2">skT53</strain>
    </source>
</reference>
<protein>
    <submittedName>
        <fullName evidence="1">Uncharacterized protein</fullName>
    </submittedName>
</protein>